<dbReference type="InterPro" id="IPR004574">
    <property type="entry name" value="Alkb"/>
</dbReference>
<sequence length="320" mass="36336">MSSVLHDPSSAAYKKAQKLYLKSTKNRINETDHDWTPFRAAEKRYKARFPPPDLSNVLDIAILDDERTAEIDYGVWRGRVDAQEWREISLLNGRKGYILPRVPGLVLLPSYLSPGKQRELVRWSLSEHSRPPNETNLDTHYVLPPEGIWNVAVEAKKDPSRNIVIQPRHLLLPSDQKLDVVHGPRALINNTPASAENFDTLSHISKPPAPPSQTVGTSYSVDLLPKLRWANIGWFYHWGSKQYDFSKGKVAVHSRIRDVCQSAVQSVDWSDVFSGDSSDWGIKGDWRSWNESYEPDAGIVNFYQTKARLGCFNVHCCSLC</sequence>
<dbReference type="Proteomes" id="UP001049176">
    <property type="component" value="Chromosome 5"/>
</dbReference>
<dbReference type="OrthoDB" id="6614653at2759"/>
<dbReference type="GeneID" id="66077748"/>
<dbReference type="KEGG" id="more:E1B28_008672"/>
<name>A0A9P7RZ08_9AGAR</name>
<dbReference type="AlphaFoldDB" id="A0A9P7RZ08"/>
<dbReference type="RefSeq" id="XP_043008780.1">
    <property type="nucleotide sequence ID" value="XM_043153496.1"/>
</dbReference>
<evidence type="ECO:0000256" key="1">
    <source>
        <dbReference type="ARBA" id="ARBA00001954"/>
    </source>
</evidence>
<comment type="caution">
    <text evidence="2">The sequence shown here is derived from an EMBL/GenBank/DDBJ whole genome shotgun (WGS) entry which is preliminary data.</text>
</comment>
<dbReference type="PANTHER" id="PTHR16557:SF2">
    <property type="entry name" value="NUCLEIC ACID DIOXYGENASE ALKBH1"/>
    <property type="match status" value="1"/>
</dbReference>
<reference evidence="2" key="1">
    <citation type="journal article" date="2021" name="Genome Biol. Evol.">
        <title>The assembled and annotated genome of the fairy-ring fungus Marasmius oreades.</title>
        <authorList>
            <person name="Hiltunen M."/>
            <person name="Ament-Velasquez S.L."/>
            <person name="Johannesson H."/>
        </authorList>
    </citation>
    <scope>NUCLEOTIDE SEQUENCE</scope>
    <source>
        <strain evidence="2">03SP1</strain>
    </source>
</reference>
<proteinExistence type="predicted"/>
<comment type="cofactor">
    <cofactor evidence="1">
        <name>Fe(2+)</name>
        <dbReference type="ChEBI" id="CHEBI:29033"/>
    </cofactor>
</comment>
<dbReference type="SUPFAM" id="SSF51197">
    <property type="entry name" value="Clavaminate synthase-like"/>
    <property type="match status" value="1"/>
</dbReference>
<dbReference type="GO" id="GO:0005634">
    <property type="term" value="C:nucleus"/>
    <property type="evidence" value="ECO:0007669"/>
    <property type="project" value="TreeGrafter"/>
</dbReference>
<dbReference type="InterPro" id="IPR037151">
    <property type="entry name" value="AlkB-like_sf"/>
</dbReference>
<evidence type="ECO:0000313" key="2">
    <source>
        <dbReference type="EMBL" id="KAG7092310.1"/>
    </source>
</evidence>
<gene>
    <name evidence="2" type="ORF">E1B28_008672</name>
</gene>
<accession>A0A9P7RZ08</accession>
<organism evidence="2 3">
    <name type="scientific">Marasmius oreades</name>
    <name type="common">fairy-ring Marasmius</name>
    <dbReference type="NCBI Taxonomy" id="181124"/>
    <lineage>
        <taxon>Eukaryota</taxon>
        <taxon>Fungi</taxon>
        <taxon>Dikarya</taxon>
        <taxon>Basidiomycota</taxon>
        <taxon>Agaricomycotina</taxon>
        <taxon>Agaricomycetes</taxon>
        <taxon>Agaricomycetidae</taxon>
        <taxon>Agaricales</taxon>
        <taxon>Marasmiineae</taxon>
        <taxon>Marasmiaceae</taxon>
        <taxon>Marasmius</taxon>
    </lineage>
</organism>
<protein>
    <submittedName>
        <fullName evidence="2">Uncharacterized protein</fullName>
    </submittedName>
</protein>
<dbReference type="EMBL" id="CM032185">
    <property type="protein sequence ID" value="KAG7092310.1"/>
    <property type="molecule type" value="Genomic_DNA"/>
</dbReference>
<dbReference type="GO" id="GO:0005737">
    <property type="term" value="C:cytoplasm"/>
    <property type="evidence" value="ECO:0007669"/>
    <property type="project" value="TreeGrafter"/>
</dbReference>
<keyword evidence="3" id="KW-1185">Reference proteome</keyword>
<evidence type="ECO:0000313" key="3">
    <source>
        <dbReference type="Proteomes" id="UP001049176"/>
    </source>
</evidence>
<dbReference type="Gene3D" id="2.60.120.590">
    <property type="entry name" value="Alpha-ketoglutarate-dependent dioxygenase AlkB-like"/>
    <property type="match status" value="1"/>
</dbReference>
<dbReference type="PANTHER" id="PTHR16557">
    <property type="entry name" value="ALKYLATED DNA REPAIR PROTEIN ALKB-RELATED"/>
    <property type="match status" value="1"/>
</dbReference>